<evidence type="ECO:0000256" key="1">
    <source>
        <dbReference type="ARBA" id="ARBA00022670"/>
    </source>
</evidence>
<evidence type="ECO:0000259" key="9">
    <source>
        <dbReference type="PROSITE" id="PS50215"/>
    </source>
</evidence>
<evidence type="ECO:0000256" key="5">
    <source>
        <dbReference type="ARBA" id="ARBA00023049"/>
    </source>
</evidence>
<keyword evidence="6" id="KW-1015">Disulfide bond</keyword>
<dbReference type="SUPFAM" id="SSF55486">
    <property type="entry name" value="Metalloproteases ('zincins'), catalytic domain"/>
    <property type="match status" value="1"/>
</dbReference>
<dbReference type="GO" id="GO:0006508">
    <property type="term" value="P:proteolysis"/>
    <property type="evidence" value="ECO:0007669"/>
    <property type="project" value="UniProtKB-KW"/>
</dbReference>
<dbReference type="PANTHER" id="PTHR13723:SF306">
    <property type="entry name" value="PEPTIDASE M12B DOMAIN-CONTAINING PROTEIN"/>
    <property type="match status" value="1"/>
</dbReference>
<keyword evidence="3" id="KW-0378">Hydrolase</keyword>
<dbReference type="GO" id="GO:0046872">
    <property type="term" value="F:metal ion binding"/>
    <property type="evidence" value="ECO:0007669"/>
    <property type="project" value="UniProtKB-KW"/>
</dbReference>
<evidence type="ECO:0000256" key="4">
    <source>
        <dbReference type="ARBA" id="ARBA00022833"/>
    </source>
</evidence>
<comment type="caution">
    <text evidence="10">The sequence shown here is derived from an EMBL/GenBank/DDBJ whole genome shotgun (WGS) entry which is preliminary data.</text>
</comment>
<dbReference type="OrthoDB" id="6097485at2759"/>
<dbReference type="EMBL" id="UYJE01007476">
    <property type="protein sequence ID" value="VDI55264.1"/>
    <property type="molecule type" value="Genomic_DNA"/>
</dbReference>
<dbReference type="InterPro" id="IPR024079">
    <property type="entry name" value="MetalloPept_cat_dom_sf"/>
</dbReference>
<evidence type="ECO:0000313" key="11">
    <source>
        <dbReference type="Proteomes" id="UP000596742"/>
    </source>
</evidence>
<keyword evidence="7" id="KW-0325">Glycoprotein</keyword>
<protein>
    <recommendedName>
        <fullName evidence="9">Peptidase M12B domain-containing protein</fullName>
    </recommendedName>
</protein>
<evidence type="ECO:0000256" key="8">
    <source>
        <dbReference type="PROSITE-ProRule" id="PRU00276"/>
    </source>
</evidence>
<feature type="binding site" evidence="8">
    <location>
        <position position="212"/>
    </location>
    <ligand>
        <name>Zn(2+)</name>
        <dbReference type="ChEBI" id="CHEBI:29105"/>
        <note>catalytic</note>
    </ligand>
</feature>
<dbReference type="GO" id="GO:0004222">
    <property type="term" value="F:metalloendopeptidase activity"/>
    <property type="evidence" value="ECO:0007669"/>
    <property type="project" value="InterPro"/>
</dbReference>
<dbReference type="Gene3D" id="3.40.1620.60">
    <property type="match status" value="1"/>
</dbReference>
<evidence type="ECO:0000313" key="10">
    <source>
        <dbReference type="EMBL" id="VDI55264.1"/>
    </source>
</evidence>
<comment type="caution">
    <text evidence="8">Lacks conserved residue(s) required for the propagation of feature annotation.</text>
</comment>
<dbReference type="InterPro" id="IPR001590">
    <property type="entry name" value="Peptidase_M12B"/>
</dbReference>
<dbReference type="Proteomes" id="UP000596742">
    <property type="component" value="Unassembled WGS sequence"/>
</dbReference>
<dbReference type="Gene3D" id="3.40.390.10">
    <property type="entry name" value="Collagenase (Catalytic Domain)"/>
    <property type="match status" value="1"/>
</dbReference>
<evidence type="ECO:0000256" key="6">
    <source>
        <dbReference type="ARBA" id="ARBA00023157"/>
    </source>
</evidence>
<dbReference type="PROSITE" id="PS50215">
    <property type="entry name" value="ADAM_MEPRO"/>
    <property type="match status" value="1"/>
</dbReference>
<dbReference type="PANTHER" id="PTHR13723">
    <property type="entry name" value="ADAMTS A DISINTEGRIN AND METALLOPROTEASE WITH THROMBOSPONDIN MOTIFS PROTEASE"/>
    <property type="match status" value="1"/>
</dbReference>
<dbReference type="Pfam" id="PF17771">
    <property type="entry name" value="ADAMTS_CR_2"/>
    <property type="match status" value="1"/>
</dbReference>
<feature type="active site" evidence="8">
    <location>
        <position position="209"/>
    </location>
</feature>
<feature type="domain" description="Peptidase M12B" evidence="9">
    <location>
        <begin position="125"/>
        <end position="266"/>
    </location>
</feature>
<keyword evidence="1" id="KW-0645">Protease</keyword>
<accession>A0A8B6FXP3</accession>
<dbReference type="AlphaFoldDB" id="A0A8B6FXP3"/>
<dbReference type="InterPro" id="IPR041645">
    <property type="entry name" value="ADAMTS_CR_2"/>
</dbReference>
<proteinExistence type="predicted"/>
<keyword evidence="11" id="KW-1185">Reference proteome</keyword>
<feature type="binding site" evidence="8">
    <location>
        <position position="208"/>
    </location>
    <ligand>
        <name>Zn(2+)</name>
        <dbReference type="ChEBI" id="CHEBI:29105"/>
        <note>catalytic</note>
    </ligand>
</feature>
<feature type="binding site" evidence="8">
    <location>
        <position position="218"/>
    </location>
    <ligand>
        <name>Zn(2+)</name>
        <dbReference type="ChEBI" id="CHEBI:29105"/>
        <note>catalytic</note>
    </ligand>
</feature>
<dbReference type="Pfam" id="PF01421">
    <property type="entry name" value="Reprolysin"/>
    <property type="match status" value="1"/>
</dbReference>
<evidence type="ECO:0000256" key="7">
    <source>
        <dbReference type="ARBA" id="ARBA00023180"/>
    </source>
</evidence>
<evidence type="ECO:0000256" key="2">
    <source>
        <dbReference type="ARBA" id="ARBA00022723"/>
    </source>
</evidence>
<name>A0A8B6FXP3_MYTGA</name>
<reference evidence="10" key="1">
    <citation type="submission" date="2018-11" db="EMBL/GenBank/DDBJ databases">
        <authorList>
            <person name="Alioto T."/>
            <person name="Alioto T."/>
        </authorList>
    </citation>
    <scope>NUCLEOTIDE SEQUENCE</scope>
</reference>
<keyword evidence="5" id="KW-0482">Metalloprotease</keyword>
<dbReference type="InterPro" id="IPR050439">
    <property type="entry name" value="ADAMTS_ADAMTS-like"/>
</dbReference>
<evidence type="ECO:0000256" key="3">
    <source>
        <dbReference type="ARBA" id="ARBA00022801"/>
    </source>
</evidence>
<keyword evidence="4 8" id="KW-0862">Zinc</keyword>
<keyword evidence="2 8" id="KW-0479">Metal-binding</keyword>
<organism evidence="10 11">
    <name type="scientific">Mytilus galloprovincialis</name>
    <name type="common">Mediterranean mussel</name>
    <dbReference type="NCBI Taxonomy" id="29158"/>
    <lineage>
        <taxon>Eukaryota</taxon>
        <taxon>Metazoa</taxon>
        <taxon>Spiralia</taxon>
        <taxon>Lophotrochozoa</taxon>
        <taxon>Mollusca</taxon>
        <taxon>Bivalvia</taxon>
        <taxon>Autobranchia</taxon>
        <taxon>Pteriomorphia</taxon>
        <taxon>Mytilida</taxon>
        <taxon>Mytiloidea</taxon>
        <taxon>Mytilidae</taxon>
        <taxon>Mytilinae</taxon>
        <taxon>Mytilus</taxon>
    </lineage>
</organism>
<sequence>MVGPVQNFLRIQKDTPLEYQDTVEVEVEVSLGKNTKTTGDLNYPISYGMKVTTVNNTIELNFQKNNKFDLESVPVLGLKNSKLNQRKSQNQEHYAFYQDITKSAVLMFQTDKESGNSMTVGDSPWTEAIVDSEGEVNSLISLSNFSTWINTSPGLPSHDHAMLMTKYSLAYGSSNAWGVAYMSTMCKTKSQSIVRDVFAFDRIVTAAHEVAHSLGAEHDGTENDCLSENHNAMGVGRFPKFNITLSTNSWKFSVCSTNYFTEYIDSLDSDGDNCLKTFGPDYNATALNQFNNILPGQFYGVDEQCINIKGSGSALCRGLYEGNYSQICNVMYCLKPEDPRYCSRFTPGDGTPCGDGKWCIRGICTTNGLAPKVDNDTCLFGDLQVQVYSDETWNCTEVIKRYPHRCLNSSWVQNSCCEMCESTMNTATSTLGSSTTVQTTLSSTTTTMQSTSETTLSSTTIRTTTTTTMMKTTTKELEDNLGSTASSLWKSKFATVFFSVWILFI</sequence>
<gene>
    <name evidence="10" type="ORF">MGAL_10B065696</name>
</gene>